<dbReference type="HOGENOM" id="CLU_1536744_0_0_2"/>
<proteinExistence type="predicted"/>
<keyword evidence="2" id="KW-1185">Reference proteome</keyword>
<dbReference type="STRING" id="572478.Vdis_1083"/>
<reference evidence="2" key="2">
    <citation type="journal article" date="2010" name="Stand. Genomic Sci.">
        <title>Complete genome sequence of Vulcanisaeta distributa type strain (IC-017T).</title>
        <authorList>
            <person name="Mavromatis K."/>
            <person name="Sikorski J."/>
            <person name="Pabst E."/>
            <person name="Teshima H."/>
            <person name="Lapidus A."/>
            <person name="Lucas S."/>
            <person name="Nolan M."/>
            <person name="Glavina Del Rio T."/>
            <person name="Cheng J."/>
            <person name="Bruce D."/>
            <person name="Goodwin L."/>
            <person name="Pitluck S."/>
            <person name="Liolios K."/>
            <person name="Ivanova N."/>
            <person name="Mikhailova N."/>
            <person name="Pati A."/>
            <person name="Chen A."/>
            <person name="Palaniappan K."/>
            <person name="Land M."/>
            <person name="Hauser L."/>
            <person name="Chang Y."/>
            <person name="Jeffries C."/>
            <person name="Rohde M."/>
            <person name="Spring S."/>
            <person name="Goker M."/>
            <person name="Wirth R."/>
            <person name="Woyke T."/>
            <person name="Bristow J."/>
            <person name="Eisen J."/>
            <person name="Markowitz V."/>
            <person name="Hugenholtz P."/>
            <person name="Klenk H."/>
            <person name="Kyrpides N."/>
        </authorList>
    </citation>
    <scope>NUCLEOTIDE SEQUENCE [LARGE SCALE GENOMIC DNA]</scope>
    <source>
        <strain evidence="2">DSM 14429 / JCM 11212 / NBRC 100878 / IC-017</strain>
    </source>
</reference>
<dbReference type="Proteomes" id="UP000006681">
    <property type="component" value="Chromosome"/>
</dbReference>
<sequence>MAITPYVTFTGNDLPLTSNGNPYYAGFQVNIELTNSSGAYFVNIGVLQALVSGYLYVPSMLSGNAVSSTGSSAISSLYIYLNNTDITSTSAIVCTIVLTYSTSTGTWTAYYYNGYVAPGSTPSSNAPCSLSANTNYGISMYVIPNTPITSSTSETVSVLLGYNVVSNATVPVPR</sequence>
<dbReference type="AlphaFoldDB" id="E1QQH6"/>
<dbReference type="KEGG" id="vdi:Vdis_1083"/>
<evidence type="ECO:0000313" key="1">
    <source>
        <dbReference type="EMBL" id="ADN50471.1"/>
    </source>
</evidence>
<dbReference type="EMBL" id="CP002100">
    <property type="protein sequence ID" value="ADN50471.1"/>
    <property type="molecule type" value="Genomic_DNA"/>
</dbReference>
<protein>
    <submittedName>
        <fullName evidence="1">Uncharacterized protein</fullName>
    </submittedName>
</protein>
<organism evidence="1 2">
    <name type="scientific">Vulcanisaeta distributa (strain DSM 14429 / JCM 11212 / NBRC 100878 / IC-017)</name>
    <dbReference type="NCBI Taxonomy" id="572478"/>
    <lineage>
        <taxon>Archaea</taxon>
        <taxon>Thermoproteota</taxon>
        <taxon>Thermoprotei</taxon>
        <taxon>Thermoproteales</taxon>
        <taxon>Thermoproteaceae</taxon>
        <taxon>Vulcanisaeta</taxon>
    </lineage>
</organism>
<accession>E1QQH6</accession>
<evidence type="ECO:0000313" key="2">
    <source>
        <dbReference type="Proteomes" id="UP000006681"/>
    </source>
</evidence>
<reference evidence="1 2" key="1">
    <citation type="journal article" date="2010" name="Stand. Genomic Sci.">
        <title>Complete genome sequence of Vulcanisaeta distributa type strain (IC-017).</title>
        <authorList>
            <person name="Mavromatis K."/>
            <person name="Sikorski J."/>
            <person name="Pabst E."/>
            <person name="Teshima H."/>
            <person name="Lapidus A."/>
            <person name="Lucas S."/>
            <person name="Nolan M."/>
            <person name="Glavina Del Rio T."/>
            <person name="Cheng J.F."/>
            <person name="Bruce D."/>
            <person name="Goodwin L."/>
            <person name="Pitluck S."/>
            <person name="Liolios K."/>
            <person name="Ivanova N."/>
            <person name="Mikhailova N."/>
            <person name="Pati A."/>
            <person name="Chen A."/>
            <person name="Palaniappan K."/>
            <person name="Land M."/>
            <person name="Hauser L."/>
            <person name="Chang Y.J."/>
            <person name="Jeffries C.D."/>
            <person name="Rohde M."/>
            <person name="Spring S."/>
            <person name="Goker M."/>
            <person name="Wirth R."/>
            <person name="Woyke T."/>
            <person name="Bristow J."/>
            <person name="Eisen J.A."/>
            <person name="Markowitz V."/>
            <person name="Hugenholtz P."/>
            <person name="Klenk H.P."/>
            <person name="Kyrpides N.C."/>
        </authorList>
    </citation>
    <scope>NUCLEOTIDE SEQUENCE [LARGE SCALE GENOMIC DNA]</scope>
    <source>
        <strain evidence="2">DSM 14429 / JCM 11212 / NBRC 100878 / IC-017</strain>
    </source>
</reference>
<gene>
    <name evidence="1" type="ordered locus">Vdis_1083</name>
</gene>
<dbReference type="GeneID" id="9752014"/>
<name>E1QQH6_VULDI</name>
<dbReference type="RefSeq" id="WP_013336196.1">
    <property type="nucleotide sequence ID" value="NC_014537.1"/>
</dbReference>